<protein>
    <submittedName>
        <fullName evidence="1">Uncharacterized protein</fullName>
    </submittedName>
</protein>
<reference evidence="1 3" key="1">
    <citation type="submission" date="2023-09" db="EMBL/GenBank/DDBJ databases">
        <title>Complete genome of Streptomyces roseicoloratus T14.</title>
        <authorList>
            <person name="Bashizi T."/>
            <person name="Kim M.-J."/>
            <person name="Lee G."/>
            <person name="Tagele S.B."/>
            <person name="Shin J.-H."/>
        </authorList>
    </citation>
    <scope>NUCLEOTIDE SEQUENCE [LARGE SCALE GENOMIC DNA]</scope>
    <source>
        <strain evidence="1 3">T14</strain>
    </source>
</reference>
<dbReference type="RefSeq" id="WP_309547549.1">
    <property type="nucleotide sequence ID" value="NZ_CP133762.1"/>
</dbReference>
<proteinExistence type="predicted"/>
<accession>A0ABY9RN16</accession>
<organism evidence="1 3">
    <name type="scientific">Streptomyces roseicoloratus</name>
    <dbReference type="NCBI Taxonomy" id="2508722"/>
    <lineage>
        <taxon>Bacteria</taxon>
        <taxon>Bacillati</taxon>
        <taxon>Actinomycetota</taxon>
        <taxon>Actinomycetes</taxon>
        <taxon>Kitasatosporales</taxon>
        <taxon>Streptomycetaceae</taxon>
        <taxon>Streptomyces</taxon>
    </lineage>
</organism>
<dbReference type="EMBL" id="CP133762">
    <property type="protein sequence ID" value="WMX48676.1"/>
    <property type="molecule type" value="Genomic_DNA"/>
</dbReference>
<evidence type="ECO:0000313" key="2">
    <source>
        <dbReference type="EMBL" id="WMX48676.1"/>
    </source>
</evidence>
<dbReference type="Proteomes" id="UP001250858">
    <property type="component" value="Chromosome"/>
</dbReference>
<sequence length="132" mass="14304">MALPLDNASNRSRLTGAVWARQDGSLLVYPPLPEAGDDIVISGQGPGLAPVHDSQHRGETTATDALGGTLRQGWTVEGLPAWRELPDCTREDSVPKHIQPEAYDCHGNVIVDTMLDAPAHDQQHCRRRGLLP</sequence>
<evidence type="ECO:0000313" key="1">
    <source>
        <dbReference type="EMBL" id="WMX43600.1"/>
    </source>
</evidence>
<keyword evidence="3" id="KW-1185">Reference proteome</keyword>
<name>A0ABY9RN16_9ACTN</name>
<dbReference type="EMBL" id="CP133762">
    <property type="protein sequence ID" value="WMX43600.1"/>
    <property type="molecule type" value="Genomic_DNA"/>
</dbReference>
<evidence type="ECO:0000313" key="3">
    <source>
        <dbReference type="Proteomes" id="UP001250858"/>
    </source>
</evidence>
<gene>
    <name evidence="1" type="ORF">RGF97_00115</name>
    <name evidence="2" type="ORF">RGF97_33155</name>
</gene>